<organism evidence="2 3">
    <name type="scientific">Massilia norwichensis</name>
    <dbReference type="NCBI Taxonomy" id="1442366"/>
    <lineage>
        <taxon>Bacteria</taxon>
        <taxon>Pseudomonadati</taxon>
        <taxon>Pseudomonadota</taxon>
        <taxon>Betaproteobacteria</taxon>
        <taxon>Burkholderiales</taxon>
        <taxon>Oxalobacteraceae</taxon>
        <taxon>Telluria group</taxon>
        <taxon>Massilia</taxon>
    </lineage>
</organism>
<protein>
    <submittedName>
        <fullName evidence="2">Helix-turn-helix domain-containing protein</fullName>
    </submittedName>
</protein>
<dbReference type="CDD" id="cd00093">
    <property type="entry name" value="HTH_XRE"/>
    <property type="match status" value="1"/>
</dbReference>
<sequence>MSSPDMVLDVLRAELRAAGITYKMLADRIAMSESSIKRMFGQKDMTLSRLAQICQAANIHLEDVLRRAADARPQADTLTLTQETSLIANPRLLLMAICCLGHWSLEQIIETYRLTEPECIGLLAELDRLGLIELKPLNRYTLRVSNAFRWLPDGPVQRYFREHVVGDYFDGRFDGPGEALMCLPARLSLASAGELTEKIYQLAGELARLHRNDRRLAPNDRDGFTLLVGFRSWEFSAFTALRR</sequence>
<dbReference type="Proteomes" id="UP001205560">
    <property type="component" value="Unassembled WGS sequence"/>
</dbReference>
<proteinExistence type="predicted"/>
<evidence type="ECO:0000259" key="1">
    <source>
        <dbReference type="SMART" id="SM00530"/>
    </source>
</evidence>
<name>A0ABT2A8X7_9BURK</name>
<dbReference type="Pfam" id="PF13443">
    <property type="entry name" value="HTH_26"/>
    <property type="match status" value="1"/>
</dbReference>
<keyword evidence="3" id="KW-1185">Reference proteome</keyword>
<dbReference type="EMBL" id="JANUGX010000019">
    <property type="protein sequence ID" value="MCS0590659.1"/>
    <property type="molecule type" value="Genomic_DNA"/>
</dbReference>
<comment type="caution">
    <text evidence="2">The sequence shown here is derived from an EMBL/GenBank/DDBJ whole genome shotgun (WGS) entry which is preliminary data.</text>
</comment>
<feature type="domain" description="HTH cro/C1-type" evidence="1">
    <location>
        <begin position="10"/>
        <end position="64"/>
    </location>
</feature>
<reference evidence="2 3" key="1">
    <citation type="submission" date="2022-08" db="EMBL/GenBank/DDBJ databases">
        <title>Reclassification of Massilia species as members of the genera Telluria, Duganella, Pseudoduganella, Mokoshia gen. nov. and Zemynaea gen. nov. using orthogonal and non-orthogonal genome-based approaches.</title>
        <authorList>
            <person name="Bowman J.P."/>
        </authorList>
    </citation>
    <scope>NUCLEOTIDE SEQUENCE [LARGE SCALE GENOMIC DNA]</scope>
    <source>
        <strain evidence="2 3">LMG 28164</strain>
    </source>
</reference>
<dbReference type="InterPro" id="IPR001387">
    <property type="entry name" value="Cro/C1-type_HTH"/>
</dbReference>
<dbReference type="RefSeq" id="WP_258846440.1">
    <property type="nucleotide sequence ID" value="NZ_JANUGX010000019.1"/>
</dbReference>
<evidence type="ECO:0000313" key="3">
    <source>
        <dbReference type="Proteomes" id="UP001205560"/>
    </source>
</evidence>
<accession>A0ABT2A8X7</accession>
<dbReference type="SMART" id="SM00530">
    <property type="entry name" value="HTH_XRE"/>
    <property type="match status" value="1"/>
</dbReference>
<evidence type="ECO:0000313" key="2">
    <source>
        <dbReference type="EMBL" id="MCS0590659.1"/>
    </source>
</evidence>
<gene>
    <name evidence="2" type="ORF">NX782_15800</name>
</gene>
<dbReference type="Gene3D" id="1.10.260.40">
    <property type="entry name" value="lambda repressor-like DNA-binding domains"/>
    <property type="match status" value="1"/>
</dbReference>
<dbReference type="SUPFAM" id="SSF47413">
    <property type="entry name" value="lambda repressor-like DNA-binding domains"/>
    <property type="match status" value="1"/>
</dbReference>
<dbReference type="InterPro" id="IPR010982">
    <property type="entry name" value="Lambda_DNA-bd_dom_sf"/>
</dbReference>